<feature type="compositionally biased region" description="Acidic residues" evidence="6">
    <location>
        <begin position="54"/>
        <end position="78"/>
    </location>
</feature>
<evidence type="ECO:0000256" key="5">
    <source>
        <dbReference type="ARBA" id="ARBA00023242"/>
    </source>
</evidence>
<reference evidence="7" key="1">
    <citation type="submission" date="2021-03" db="EMBL/GenBank/DDBJ databases">
        <title>Revisited historic fungal species revealed as producer of novel bioactive compounds through whole genome sequencing and comparative genomics.</title>
        <authorList>
            <person name="Vignolle G.A."/>
            <person name="Hochenegger N."/>
            <person name="Mach R.L."/>
            <person name="Mach-Aigner A.R."/>
            <person name="Javad Rahimi M."/>
            <person name="Salim K.A."/>
            <person name="Chan C.M."/>
            <person name="Lim L.B.L."/>
            <person name="Cai F."/>
            <person name="Druzhinina I.S."/>
            <person name="U'Ren J.M."/>
            <person name="Derntl C."/>
        </authorList>
    </citation>
    <scope>NUCLEOTIDE SEQUENCE</scope>
    <source>
        <strain evidence="7">TUCIM 5799</strain>
    </source>
</reference>
<feature type="compositionally biased region" description="Low complexity" evidence="6">
    <location>
        <begin position="26"/>
        <end position="35"/>
    </location>
</feature>
<feature type="compositionally biased region" description="Basic and acidic residues" evidence="6">
    <location>
        <begin position="92"/>
        <end position="107"/>
    </location>
</feature>
<evidence type="ECO:0000313" key="8">
    <source>
        <dbReference type="Proteomes" id="UP000829685"/>
    </source>
</evidence>
<evidence type="ECO:0000256" key="3">
    <source>
        <dbReference type="ARBA" id="ARBA00023015"/>
    </source>
</evidence>
<feature type="compositionally biased region" description="Polar residues" evidence="6">
    <location>
        <begin position="562"/>
        <end position="571"/>
    </location>
</feature>
<dbReference type="EMBL" id="JAFIMR010000014">
    <property type="protein sequence ID" value="KAI1870239.1"/>
    <property type="molecule type" value="Genomic_DNA"/>
</dbReference>
<comment type="caution">
    <text evidence="7">The sequence shown here is derived from an EMBL/GenBank/DDBJ whole genome shotgun (WGS) entry which is preliminary data.</text>
</comment>
<evidence type="ECO:0000256" key="4">
    <source>
        <dbReference type="ARBA" id="ARBA00023163"/>
    </source>
</evidence>
<feature type="compositionally biased region" description="Acidic residues" evidence="6">
    <location>
        <begin position="199"/>
        <end position="215"/>
    </location>
</feature>
<proteinExistence type="predicted"/>
<keyword evidence="4" id="KW-0804">Transcription</keyword>
<dbReference type="Proteomes" id="UP000829685">
    <property type="component" value="Unassembled WGS sequence"/>
</dbReference>
<keyword evidence="5" id="KW-0539">Nucleus</keyword>
<feature type="compositionally biased region" description="Basic residues" evidence="6">
    <location>
        <begin position="255"/>
        <end position="267"/>
    </location>
</feature>
<feature type="compositionally biased region" description="Acidic residues" evidence="6">
    <location>
        <begin position="233"/>
        <end position="248"/>
    </location>
</feature>
<keyword evidence="3" id="KW-0805">Transcription regulation</keyword>
<sequence length="685" mass="75495">MATADTAPPLTIQPPAIEPLSDDDGSSPLSDLGGSQNDLDHLEDSPNVTNNDLSSEDEEGEEEEEEEDDDEEANDTEAETERLYPTPQNPTRHRDAPTDGHAVDRTPTKLRQTAIVDDDDDEPLSELQMSIASSPPGVRSSGPPTVEKLPSPTLDILAEAAATQDSENRKRKRSSLPAELADPDQPSRKRSASAAAAAEAEDRDGDVAMADDEDPSTNTNSGDEAVTVPAVDPELDEQLNDADAEAQIEQESRARKQTRGGSKKRRAARTESDESPEETADGTTAEEEGAHTGDDERIDPDVDEEAEAAEAAQRNEEERRGDPGTPAAPLKLTHMTVERKRAAFEQLTSIERRFATFRDRLYEERLEQLNREEAMLKADNPTHPEYLAMMECIDARRDDKLRVAEKAYELNMESLGRWAVARRAQIHSQYYQDVREGRERVIAELSQHWYAIQHERRKHVNNVHDFGLRYPQTQSQRVRDAMAYNKEVSILSGIAKYEGMPAAPDMRGATFDELDDDFEAMMRGRGPAPPTQQAPRPVYSDYRGLPFNQGLGAAGEQFIEQTPWANPNHPSNAHLLQRQQSAQEHRKRSPLPEASGSRRHSHQAHPFSSSTISTTSNYTPYNGNSTAPKSVPRQPTNSPEVTRAASLLEQTSARSMKAAAAAAAAAEAEQGRAVKREVAPPVGGF</sequence>
<keyword evidence="8" id="KW-1185">Reference proteome</keyword>
<feature type="compositionally biased region" description="Polar residues" evidence="6">
    <location>
        <begin position="617"/>
        <end position="640"/>
    </location>
</feature>
<gene>
    <name evidence="7" type="ORF">JX265_006409</name>
</gene>
<evidence type="ECO:0000313" key="7">
    <source>
        <dbReference type="EMBL" id="KAI1870239.1"/>
    </source>
</evidence>
<protein>
    <recommendedName>
        <fullName evidence="9">Transcriptional regulatory protein DEP1</fullName>
    </recommendedName>
</protein>
<comment type="subcellular location">
    <subcellularLocation>
        <location evidence="1">Nucleus</location>
    </subcellularLocation>
</comment>
<dbReference type="AlphaFoldDB" id="A0A9P9WMJ6"/>
<feature type="compositionally biased region" description="Basic and acidic residues" evidence="6">
    <location>
        <begin position="313"/>
        <end position="322"/>
    </location>
</feature>
<feature type="compositionally biased region" description="Low complexity" evidence="6">
    <location>
        <begin position="133"/>
        <end position="144"/>
    </location>
</feature>
<feature type="region of interest" description="Disordered" evidence="6">
    <location>
        <begin position="1"/>
        <end position="329"/>
    </location>
</feature>
<feature type="compositionally biased region" description="Acidic residues" evidence="6">
    <location>
        <begin position="296"/>
        <end position="308"/>
    </location>
</feature>
<evidence type="ECO:0008006" key="9">
    <source>
        <dbReference type="Google" id="ProtNLM"/>
    </source>
</evidence>
<accession>A0A9P9WMJ6</accession>
<feature type="compositionally biased region" description="Acidic residues" evidence="6">
    <location>
        <begin position="273"/>
        <end position="287"/>
    </location>
</feature>
<evidence type="ECO:0000256" key="1">
    <source>
        <dbReference type="ARBA" id="ARBA00004123"/>
    </source>
</evidence>
<dbReference type="SMART" id="SM01401">
    <property type="entry name" value="Sds3"/>
    <property type="match status" value="1"/>
</dbReference>
<dbReference type="GO" id="GO:0010468">
    <property type="term" value="P:regulation of gene expression"/>
    <property type="evidence" value="ECO:0007669"/>
    <property type="project" value="UniProtKB-ARBA"/>
</dbReference>
<dbReference type="GO" id="GO:0005654">
    <property type="term" value="C:nucleoplasm"/>
    <property type="evidence" value="ECO:0007669"/>
    <property type="project" value="UniProtKB-ARBA"/>
</dbReference>
<evidence type="ECO:0000256" key="2">
    <source>
        <dbReference type="ARBA" id="ARBA00022491"/>
    </source>
</evidence>
<evidence type="ECO:0000256" key="6">
    <source>
        <dbReference type="SAM" id="MobiDB-lite"/>
    </source>
</evidence>
<name>A0A9P9WMJ6_9PEZI</name>
<organism evidence="7 8">
    <name type="scientific">Neoarthrinium moseri</name>
    <dbReference type="NCBI Taxonomy" id="1658444"/>
    <lineage>
        <taxon>Eukaryota</taxon>
        <taxon>Fungi</taxon>
        <taxon>Dikarya</taxon>
        <taxon>Ascomycota</taxon>
        <taxon>Pezizomycotina</taxon>
        <taxon>Sordariomycetes</taxon>
        <taxon>Xylariomycetidae</taxon>
        <taxon>Amphisphaeriales</taxon>
        <taxon>Apiosporaceae</taxon>
        <taxon>Neoarthrinium</taxon>
    </lineage>
</organism>
<keyword evidence="2" id="KW-0678">Repressor</keyword>
<feature type="region of interest" description="Disordered" evidence="6">
    <location>
        <begin position="562"/>
        <end position="641"/>
    </location>
</feature>
<feature type="region of interest" description="Disordered" evidence="6">
    <location>
        <begin position="520"/>
        <end position="539"/>
    </location>
</feature>
<dbReference type="Pfam" id="PF08598">
    <property type="entry name" value="Sds3"/>
    <property type="match status" value="1"/>
</dbReference>
<dbReference type="InterPro" id="IPR013907">
    <property type="entry name" value="Sds3"/>
</dbReference>
<dbReference type="PANTHER" id="PTHR21964">
    <property type="entry name" value="BREAST CANCER METASTASIS-SUPPRESSOR 1"/>
    <property type="match status" value="1"/>
</dbReference>